<keyword evidence="2" id="KW-1185">Reference proteome</keyword>
<dbReference type="GO" id="GO:0030866">
    <property type="term" value="P:cortical actin cytoskeleton organization"/>
    <property type="evidence" value="ECO:0007669"/>
    <property type="project" value="TreeGrafter"/>
</dbReference>
<reference evidence="3" key="1">
    <citation type="submission" date="2017-02" db="UniProtKB">
        <authorList>
            <consortium name="WormBaseParasite"/>
        </authorList>
    </citation>
    <scope>IDENTIFICATION</scope>
</reference>
<dbReference type="GO" id="GO:0051015">
    <property type="term" value="F:actin filament binding"/>
    <property type="evidence" value="ECO:0007669"/>
    <property type="project" value="TreeGrafter"/>
</dbReference>
<dbReference type="InterPro" id="IPR011989">
    <property type="entry name" value="ARM-like"/>
</dbReference>
<sequence length="102" mass="11595">MVEEKITCRIQYVNDSDPFATTSSCYLEPMRPVNFSFELHTPICDQINDVIRILRAPHKSGDAALQIYRTLENGSGDFGSYLDSDMTLAEQPDELHILQNDQ</sequence>
<evidence type="ECO:0000313" key="3">
    <source>
        <dbReference type="WBParaSite" id="PTRK_0001793300.1"/>
    </source>
</evidence>
<organism evidence="2 3">
    <name type="scientific">Parastrongyloides trichosuri</name>
    <name type="common">Possum-specific nematode worm</name>
    <dbReference type="NCBI Taxonomy" id="131310"/>
    <lineage>
        <taxon>Eukaryota</taxon>
        <taxon>Metazoa</taxon>
        <taxon>Ecdysozoa</taxon>
        <taxon>Nematoda</taxon>
        <taxon>Chromadorea</taxon>
        <taxon>Rhabditida</taxon>
        <taxon>Tylenchina</taxon>
        <taxon>Panagrolaimomorpha</taxon>
        <taxon>Strongyloidoidea</taxon>
        <taxon>Strongyloididae</taxon>
        <taxon>Parastrongyloides</taxon>
    </lineage>
</organism>
<dbReference type="Pfam" id="PF18382">
    <property type="entry name" value="Formin_GBD_N"/>
    <property type="match status" value="1"/>
</dbReference>
<proteinExistence type="predicted"/>
<dbReference type="AlphaFoldDB" id="A0A0N5A7F3"/>
<dbReference type="PANTHER" id="PTHR45920:SF4">
    <property type="entry name" value="FORMIN HOMOLOGY 2 DOMAIN CONTAINING, ISOFORM I"/>
    <property type="match status" value="1"/>
</dbReference>
<feature type="domain" description="FHOD1 N-terminal GTPase-binding" evidence="1">
    <location>
        <begin position="7"/>
        <end position="101"/>
    </location>
</feature>
<dbReference type="Proteomes" id="UP000038045">
    <property type="component" value="Unplaced"/>
</dbReference>
<dbReference type="STRING" id="131310.A0A0N5A7F3"/>
<accession>A0A0N5A7F3</accession>
<dbReference type="GO" id="GO:0005737">
    <property type="term" value="C:cytoplasm"/>
    <property type="evidence" value="ECO:0007669"/>
    <property type="project" value="TreeGrafter"/>
</dbReference>
<name>A0A0N5A7F3_PARTI</name>
<dbReference type="WBParaSite" id="PTRK_0001793300.1">
    <property type="protein sequence ID" value="PTRK_0001793300.1"/>
    <property type="gene ID" value="PTRK_0001793300"/>
</dbReference>
<evidence type="ECO:0000259" key="1">
    <source>
        <dbReference type="Pfam" id="PF18382"/>
    </source>
</evidence>
<dbReference type="Gene3D" id="1.25.10.10">
    <property type="entry name" value="Leucine-rich Repeat Variant"/>
    <property type="match status" value="1"/>
</dbReference>
<dbReference type="InterPro" id="IPR041387">
    <property type="entry name" value="FHOD1_GBD_N"/>
</dbReference>
<evidence type="ECO:0000313" key="2">
    <source>
        <dbReference type="Proteomes" id="UP000038045"/>
    </source>
</evidence>
<dbReference type="GO" id="GO:0005856">
    <property type="term" value="C:cytoskeleton"/>
    <property type="evidence" value="ECO:0007669"/>
    <property type="project" value="TreeGrafter"/>
</dbReference>
<protein>
    <submittedName>
        <fullName evidence="3">Formin_GBD_N domain-containing protein</fullName>
    </submittedName>
</protein>
<dbReference type="PANTHER" id="PTHR45920">
    <property type="entry name" value="FORMIN HOMOLOGY 2 DOMAIN CONTAINING, ISOFORM I"/>
    <property type="match status" value="1"/>
</dbReference>